<dbReference type="RefSeq" id="XP_022494441.1">
    <property type="nucleotide sequence ID" value="XM_022649590.1"/>
</dbReference>
<proteinExistence type="predicted"/>
<protein>
    <submittedName>
        <fullName evidence="1">Uncharacterized protein</fullName>
    </submittedName>
</protein>
<comment type="caution">
    <text evidence="1">The sequence shown here is derived from an EMBL/GenBank/DDBJ whole genome shotgun (WGS) entry which is preliminary data.</text>
</comment>
<reference evidence="1 2" key="1">
    <citation type="submission" date="2016-03" db="EMBL/GenBank/DDBJ databases">
        <title>The draft genome sequence of Fonsecaea nubica causative agent of cutaneous subcutaneous infection in human host.</title>
        <authorList>
            <person name="Costa F."/>
            <person name="Sybren D.H."/>
            <person name="Raittz R.T."/>
            <person name="Weiss V.A."/>
            <person name="Leao A.C."/>
            <person name="Gomes R."/>
            <person name="De Souza E.M."/>
            <person name="Pedrosa F.O."/>
            <person name="Steffens M.B."/>
            <person name="Bombassaro A."/>
            <person name="Tadra-Sfeir M.Z."/>
            <person name="Moreno L.F."/>
            <person name="Najafzadeh M.J."/>
            <person name="Felipe M.S."/>
            <person name="Teixeira M."/>
            <person name="Sun J."/>
            <person name="Xi L."/>
            <person name="Castro M.A."/>
            <person name="Vicente V.A."/>
        </authorList>
    </citation>
    <scope>NUCLEOTIDE SEQUENCE [LARGE SCALE GENOMIC DNA]</scope>
    <source>
        <strain evidence="1 2">CBS 269.64</strain>
    </source>
</reference>
<accession>A0A178BXB7</accession>
<dbReference type="GeneID" id="34594722"/>
<sequence length="880" mass="98340">MASSPHEHVAQPSMEASTKQQIPMVVRGAMNASVTGGTGGDGVDVGSSMHSDDRISPHEYIPTLISSGKSDEHDLQYKAPQKHLGEHRSIREDMWIQQRKRYDDSQQFQADFKASRINQTIKSDSILERQQPRRVRFVSDQPQVGNKSGVESGHSSNITIASQEMEISRGTSDLAFGNVSMFTKIETTVQRVFRYTTGRDVTLYMNWRFFGFLREQFGEADIKVDSVVTLTGSVLFAQATTCGDYIRTTWPRNASFFIGLLQRFWDSRKSDWGSPFITGCFVDEHLEIMYELWRGGSVMIKATGDEETIRDLVQMLAWAGAAFGSSSGGENVDYCRPDVFGGFDIVITFRRELLPTNVEVCWVPLFSGASIAYGFPIPRRRDEIGLEIPLQILTALLGAVRAVEFEGGVVIKGFSSMIVPTEKRGDIVQWHLLANTNCEERLSYREGLLRCPKRALMDEVDLECLQKTRAVLGWCSATRCSLGGHDANYSSIVYSGAEEAGGSINFTGGSLGFQQFGVAQIDFRLGPKDGKCHFHRTGPYRSIVSAAEKTRVVLYDTSDQRGWLVPASEVILHMCQHRHRLEPFVVAGSSVLLPSPEITGQSVKEAKEVLLENESLTLTESSNEKYTLRDLVLNYWSLLEFLLDQNVRRDQAHRLSMHLPLQEVLQGYEYRSVVEERSPFRTKRTTLRRTCGGWPALVRDVDALVLFASGFEDILRPLENDQLQDICVKWRSMPREMSYLATTVKVLRDLYEVAGSRSTREYLTSTRLRWLQGDSSLFEPCTSPGASHCDCARLQTIVSTSAFNKRPMPSGPAIDGFEGGAVIFGRPSSASTKLKLRLDALETGGMNSQLTAIFALLGTTRPSRDLEHRCQGEPLPTLEP</sequence>
<name>A0A178BXB7_9EURO</name>
<evidence type="ECO:0000313" key="1">
    <source>
        <dbReference type="EMBL" id="OAL21666.1"/>
    </source>
</evidence>
<evidence type="ECO:0000313" key="2">
    <source>
        <dbReference type="Proteomes" id="UP000185904"/>
    </source>
</evidence>
<gene>
    <name evidence="1" type="ORF">AYO20_11338</name>
</gene>
<dbReference type="OrthoDB" id="1577640at2759"/>
<dbReference type="Proteomes" id="UP000185904">
    <property type="component" value="Unassembled WGS sequence"/>
</dbReference>
<dbReference type="AlphaFoldDB" id="A0A178BXB7"/>
<organism evidence="1 2">
    <name type="scientific">Fonsecaea nubica</name>
    <dbReference type="NCBI Taxonomy" id="856822"/>
    <lineage>
        <taxon>Eukaryota</taxon>
        <taxon>Fungi</taxon>
        <taxon>Dikarya</taxon>
        <taxon>Ascomycota</taxon>
        <taxon>Pezizomycotina</taxon>
        <taxon>Eurotiomycetes</taxon>
        <taxon>Chaetothyriomycetidae</taxon>
        <taxon>Chaetothyriales</taxon>
        <taxon>Herpotrichiellaceae</taxon>
        <taxon>Fonsecaea</taxon>
    </lineage>
</organism>
<dbReference type="EMBL" id="LVCJ01000147">
    <property type="protein sequence ID" value="OAL21666.1"/>
    <property type="molecule type" value="Genomic_DNA"/>
</dbReference>
<keyword evidence="2" id="KW-1185">Reference proteome</keyword>